<evidence type="ECO:0000313" key="2">
    <source>
        <dbReference type="EMBL" id="UXX84351.1"/>
    </source>
</evidence>
<dbReference type="RefSeq" id="WP_263048658.1">
    <property type="nucleotide sequence ID" value="NZ_CP106738.1"/>
</dbReference>
<dbReference type="Proteomes" id="UP001064087">
    <property type="component" value="Chromosome"/>
</dbReference>
<reference evidence="2" key="1">
    <citation type="submission" date="2022-10" db="EMBL/GenBank/DDBJ databases">
        <title>Roseovarius pelagicus sp. nov., isolated from Arctic seawater.</title>
        <authorList>
            <person name="Hong Y.W."/>
            <person name="Hwang C.Y."/>
        </authorList>
    </citation>
    <scope>NUCLEOTIDE SEQUENCE</scope>
    <source>
        <strain evidence="2">HL-MP18</strain>
    </source>
</reference>
<dbReference type="EMBL" id="CP106738">
    <property type="protein sequence ID" value="UXX84351.1"/>
    <property type="molecule type" value="Genomic_DNA"/>
</dbReference>
<keyword evidence="1" id="KW-0812">Transmembrane</keyword>
<keyword evidence="1" id="KW-0472">Membrane</keyword>
<evidence type="ECO:0000313" key="3">
    <source>
        <dbReference type="Proteomes" id="UP001064087"/>
    </source>
</evidence>
<accession>A0ABY6DDY9</accession>
<keyword evidence="3" id="KW-1185">Reference proteome</keyword>
<feature type="transmembrane region" description="Helical" evidence="1">
    <location>
        <begin position="7"/>
        <end position="28"/>
    </location>
</feature>
<gene>
    <name evidence="2" type="ORF">N7U68_06815</name>
</gene>
<evidence type="ECO:0000256" key="1">
    <source>
        <dbReference type="SAM" id="Phobius"/>
    </source>
</evidence>
<feature type="transmembrane region" description="Helical" evidence="1">
    <location>
        <begin position="34"/>
        <end position="54"/>
    </location>
</feature>
<name>A0ABY6DDY9_9RHOB</name>
<keyword evidence="1" id="KW-1133">Transmembrane helix</keyword>
<proteinExistence type="predicted"/>
<sequence length="61" mass="6303">MGWLITVLHLFIGATLAGIGIIAALVMGHASVPVLLGAALVGFVAAAPVSWLLARKLLRRD</sequence>
<protein>
    <submittedName>
        <fullName evidence="2">CTP synthetase</fullName>
    </submittedName>
</protein>
<organism evidence="2 3">
    <name type="scientific">Roseovarius pelagicus</name>
    <dbReference type="NCBI Taxonomy" id="2980108"/>
    <lineage>
        <taxon>Bacteria</taxon>
        <taxon>Pseudomonadati</taxon>
        <taxon>Pseudomonadota</taxon>
        <taxon>Alphaproteobacteria</taxon>
        <taxon>Rhodobacterales</taxon>
        <taxon>Roseobacteraceae</taxon>
        <taxon>Roseovarius</taxon>
    </lineage>
</organism>